<evidence type="ECO:0000313" key="2">
    <source>
        <dbReference type="EMBL" id="ODJ86329.1"/>
    </source>
</evidence>
<dbReference type="PROSITE" id="PS50995">
    <property type="entry name" value="HTH_MARR_2"/>
    <property type="match status" value="1"/>
</dbReference>
<feature type="domain" description="HTH marR-type" evidence="1">
    <location>
        <begin position="18"/>
        <end position="150"/>
    </location>
</feature>
<sequence>MLEKKLNCDLSMCQGIGQTCVMFNLRKASRALTQVYEEVMKPSGILPTQFTLLVVIRGMGPVAISRMAEALVMDRTTLTRNLKPLERDRLVTVKPSRHDKRTREVNLTKKGVKHLELALPLWQEAQQKIEASLGGERLDRMLEDLTAVVSSAATT</sequence>
<dbReference type="SUPFAM" id="SSF46785">
    <property type="entry name" value="Winged helix' DNA-binding domain"/>
    <property type="match status" value="1"/>
</dbReference>
<dbReference type="Proteomes" id="UP000094769">
    <property type="component" value="Unassembled WGS sequence"/>
</dbReference>
<name>A0A7Z0VJK1_9GAMM</name>
<evidence type="ECO:0000259" key="1">
    <source>
        <dbReference type="PROSITE" id="PS50995"/>
    </source>
</evidence>
<protein>
    <submittedName>
        <fullName evidence="2">Organic hydroperoxide resistance transcriptional regulator</fullName>
    </submittedName>
</protein>
<dbReference type="InterPro" id="IPR036390">
    <property type="entry name" value="WH_DNA-bd_sf"/>
</dbReference>
<dbReference type="PANTHER" id="PTHR33164">
    <property type="entry name" value="TRANSCRIPTIONAL REGULATOR, MARR FAMILY"/>
    <property type="match status" value="1"/>
</dbReference>
<reference evidence="2 3" key="1">
    <citation type="submission" date="2016-06" db="EMBL/GenBank/DDBJ databases">
        <title>Genome sequence of endosymbiont of Candidatus Endolucinida thiodiazotropha.</title>
        <authorList>
            <person name="Poehlein A."/>
            <person name="Koenig S."/>
            <person name="Heiden S.E."/>
            <person name="Thuermer A."/>
            <person name="Voget S."/>
            <person name="Daniel R."/>
            <person name="Markert S."/>
            <person name="Gros O."/>
            <person name="Schweder T."/>
        </authorList>
    </citation>
    <scope>NUCLEOTIDE SEQUENCE [LARGE SCALE GENOMIC DNA]</scope>
    <source>
        <strain evidence="2 3">COS</strain>
    </source>
</reference>
<dbReference type="GO" id="GO:0006950">
    <property type="term" value="P:response to stress"/>
    <property type="evidence" value="ECO:0007669"/>
    <property type="project" value="TreeGrafter"/>
</dbReference>
<dbReference type="OrthoDB" id="120080at2"/>
<dbReference type="AlphaFoldDB" id="A0A7Z0VJK1"/>
<gene>
    <name evidence="2" type="primary">ohrR</name>
    <name evidence="2" type="ORF">CODIS_33880</name>
</gene>
<evidence type="ECO:0000313" key="3">
    <source>
        <dbReference type="Proteomes" id="UP000094769"/>
    </source>
</evidence>
<dbReference type="GO" id="GO:0003700">
    <property type="term" value="F:DNA-binding transcription factor activity"/>
    <property type="evidence" value="ECO:0007669"/>
    <property type="project" value="InterPro"/>
</dbReference>
<accession>A0A7Z0VJK1</accession>
<proteinExistence type="predicted"/>
<keyword evidence="3" id="KW-1185">Reference proteome</keyword>
<dbReference type="InterPro" id="IPR036388">
    <property type="entry name" value="WH-like_DNA-bd_sf"/>
</dbReference>
<dbReference type="PANTHER" id="PTHR33164:SF105">
    <property type="entry name" value="TRANSCRIPTIONAL REPRESSOR PROTEIN-RELATED"/>
    <property type="match status" value="1"/>
</dbReference>
<dbReference type="Gene3D" id="1.10.10.10">
    <property type="entry name" value="Winged helix-like DNA-binding domain superfamily/Winged helix DNA-binding domain"/>
    <property type="match status" value="1"/>
</dbReference>
<dbReference type="Pfam" id="PF12802">
    <property type="entry name" value="MarR_2"/>
    <property type="match status" value="1"/>
</dbReference>
<dbReference type="SMART" id="SM00347">
    <property type="entry name" value="HTH_MARR"/>
    <property type="match status" value="1"/>
</dbReference>
<dbReference type="EMBL" id="MARB01000023">
    <property type="protein sequence ID" value="ODJ86329.1"/>
    <property type="molecule type" value="Genomic_DNA"/>
</dbReference>
<dbReference type="InterPro" id="IPR039422">
    <property type="entry name" value="MarR/SlyA-like"/>
</dbReference>
<comment type="caution">
    <text evidence="2">The sequence shown here is derived from an EMBL/GenBank/DDBJ whole genome shotgun (WGS) entry which is preliminary data.</text>
</comment>
<organism evidence="2 3">
    <name type="scientific">Candidatus Thiodiazotropha endolucinida</name>
    <dbReference type="NCBI Taxonomy" id="1655433"/>
    <lineage>
        <taxon>Bacteria</taxon>
        <taxon>Pseudomonadati</taxon>
        <taxon>Pseudomonadota</taxon>
        <taxon>Gammaproteobacteria</taxon>
        <taxon>Chromatiales</taxon>
        <taxon>Sedimenticolaceae</taxon>
        <taxon>Candidatus Thiodiazotropha</taxon>
    </lineage>
</organism>
<dbReference type="InterPro" id="IPR000835">
    <property type="entry name" value="HTH_MarR-typ"/>
</dbReference>